<keyword evidence="2" id="KW-0813">Transport</keyword>
<evidence type="ECO:0000256" key="2">
    <source>
        <dbReference type="ARBA" id="ARBA00022448"/>
    </source>
</evidence>
<dbReference type="GO" id="GO:0016887">
    <property type="term" value="F:ATP hydrolysis activity"/>
    <property type="evidence" value="ECO:0007669"/>
    <property type="project" value="InterPro"/>
</dbReference>
<dbReference type="InterPro" id="IPR003593">
    <property type="entry name" value="AAA+_ATPase"/>
</dbReference>
<reference evidence="7" key="1">
    <citation type="submission" date="2016-10" db="EMBL/GenBank/DDBJ databases">
        <authorList>
            <person name="Varghese N."/>
            <person name="Submissions S."/>
        </authorList>
    </citation>
    <scope>NUCLEOTIDE SEQUENCE [LARGE SCALE GENOMIC DNA]</scope>
    <source>
        <strain evidence="7">DSM 9990</strain>
    </source>
</reference>
<dbReference type="OrthoDB" id="9809450at2"/>
<dbReference type="SMART" id="SM00382">
    <property type="entry name" value="AAA"/>
    <property type="match status" value="1"/>
</dbReference>
<dbReference type="AlphaFoldDB" id="A0A1I4SAB5"/>
<dbReference type="GO" id="GO:0042626">
    <property type="term" value="F:ATPase-coupled transmembrane transporter activity"/>
    <property type="evidence" value="ECO:0007669"/>
    <property type="project" value="TreeGrafter"/>
</dbReference>
<dbReference type="GO" id="GO:0005524">
    <property type="term" value="F:ATP binding"/>
    <property type="evidence" value="ECO:0007669"/>
    <property type="project" value="UniProtKB-KW"/>
</dbReference>
<dbReference type="Proteomes" id="UP000199611">
    <property type="component" value="Unassembled WGS sequence"/>
</dbReference>
<evidence type="ECO:0000313" key="7">
    <source>
        <dbReference type="Proteomes" id="UP000199611"/>
    </source>
</evidence>
<dbReference type="InterPro" id="IPR015856">
    <property type="entry name" value="ABC_transpr_CbiO/EcfA_su"/>
</dbReference>
<protein>
    <submittedName>
        <fullName evidence="6">Biotin transport system ATP-binding protein</fullName>
    </submittedName>
</protein>
<dbReference type="SUPFAM" id="SSF52540">
    <property type="entry name" value="P-loop containing nucleoside triphosphate hydrolases"/>
    <property type="match status" value="1"/>
</dbReference>
<evidence type="ECO:0000256" key="3">
    <source>
        <dbReference type="ARBA" id="ARBA00022741"/>
    </source>
</evidence>
<dbReference type="PROSITE" id="PS50893">
    <property type="entry name" value="ABC_TRANSPORTER_2"/>
    <property type="match status" value="1"/>
</dbReference>
<keyword evidence="7" id="KW-1185">Reference proteome</keyword>
<keyword evidence="3" id="KW-0547">Nucleotide-binding</keyword>
<feature type="domain" description="ABC transporter" evidence="5">
    <location>
        <begin position="2"/>
        <end position="235"/>
    </location>
</feature>
<dbReference type="RefSeq" id="WP_093393740.1">
    <property type="nucleotide sequence ID" value="NZ_FOUU01000002.1"/>
</dbReference>
<dbReference type="Gene3D" id="3.40.50.300">
    <property type="entry name" value="P-loop containing nucleotide triphosphate hydrolases"/>
    <property type="match status" value="1"/>
</dbReference>
<dbReference type="CDD" id="cd03225">
    <property type="entry name" value="ABC_cobalt_CbiO_domain1"/>
    <property type="match status" value="1"/>
</dbReference>
<evidence type="ECO:0000313" key="6">
    <source>
        <dbReference type="EMBL" id="SFM61456.1"/>
    </source>
</evidence>
<dbReference type="PANTHER" id="PTHR43553">
    <property type="entry name" value="HEAVY METAL TRANSPORTER"/>
    <property type="match status" value="1"/>
</dbReference>
<dbReference type="STRING" id="39841.SAMN05660836_00855"/>
<dbReference type="EMBL" id="FOUU01000002">
    <property type="protein sequence ID" value="SFM61456.1"/>
    <property type="molecule type" value="Genomic_DNA"/>
</dbReference>
<dbReference type="InterPro" id="IPR027417">
    <property type="entry name" value="P-loop_NTPase"/>
</dbReference>
<gene>
    <name evidence="6" type="ORF">SAMN05660836_00855</name>
</gene>
<organism evidence="6 7">
    <name type="scientific">Thermodesulforhabdus norvegica</name>
    <dbReference type="NCBI Taxonomy" id="39841"/>
    <lineage>
        <taxon>Bacteria</taxon>
        <taxon>Pseudomonadati</taxon>
        <taxon>Thermodesulfobacteriota</taxon>
        <taxon>Syntrophobacteria</taxon>
        <taxon>Syntrophobacterales</taxon>
        <taxon>Thermodesulforhabdaceae</taxon>
        <taxon>Thermodesulforhabdus</taxon>
    </lineage>
</organism>
<keyword evidence="4 6" id="KW-0067">ATP-binding</keyword>
<dbReference type="InterPro" id="IPR050095">
    <property type="entry name" value="ECF_ABC_transporter_ATP-bd"/>
</dbReference>
<evidence type="ECO:0000259" key="5">
    <source>
        <dbReference type="PROSITE" id="PS50893"/>
    </source>
</evidence>
<accession>A0A1I4SAB5</accession>
<sequence length="250" mass="27332">MIEIRNLTFTYPDGTVAFESVDLSIPPGSIFLVCGPNGSGKSSLLKAMAGLLKPQQGEITVTGCPDEGKKGKLKSPTFGLVFQNPEHQILGETVKEDVSLGLKYMGLPEQEIEKRVFEALEFCNLLHLAEKPCHLLSGGEKKRLSIASVLAMKPRVFLLDEPFANLDYPSTRSVLDCLIRLNREGHTLVVATHDLDVVAPYATALAILNNGRVACVSHRPEELFPGLEKYGVRPPCYALYGLRPAARIMS</sequence>
<dbReference type="Pfam" id="PF00005">
    <property type="entry name" value="ABC_tran"/>
    <property type="match status" value="1"/>
</dbReference>
<evidence type="ECO:0000256" key="4">
    <source>
        <dbReference type="ARBA" id="ARBA00022840"/>
    </source>
</evidence>
<dbReference type="GO" id="GO:0043190">
    <property type="term" value="C:ATP-binding cassette (ABC) transporter complex"/>
    <property type="evidence" value="ECO:0007669"/>
    <property type="project" value="TreeGrafter"/>
</dbReference>
<dbReference type="PROSITE" id="PS00211">
    <property type="entry name" value="ABC_TRANSPORTER_1"/>
    <property type="match status" value="1"/>
</dbReference>
<comment type="similarity">
    <text evidence="1">Belongs to the ABC transporter superfamily.</text>
</comment>
<name>A0A1I4SAB5_9BACT</name>
<evidence type="ECO:0000256" key="1">
    <source>
        <dbReference type="ARBA" id="ARBA00005417"/>
    </source>
</evidence>
<dbReference type="PANTHER" id="PTHR43553:SF24">
    <property type="entry name" value="ENERGY-COUPLING FACTOR TRANSPORTER ATP-BINDING PROTEIN ECFA1"/>
    <property type="match status" value="1"/>
</dbReference>
<proteinExistence type="inferred from homology"/>
<dbReference type="InterPro" id="IPR003439">
    <property type="entry name" value="ABC_transporter-like_ATP-bd"/>
</dbReference>
<dbReference type="InterPro" id="IPR017871">
    <property type="entry name" value="ABC_transporter-like_CS"/>
</dbReference>